<keyword evidence="2 5" id="KW-0812">Transmembrane</keyword>
<keyword evidence="4 5" id="KW-0472">Membrane</keyword>
<dbReference type="Pfam" id="PF06803">
    <property type="entry name" value="DUF1232"/>
    <property type="match status" value="1"/>
</dbReference>
<dbReference type="InterPro" id="IPR010652">
    <property type="entry name" value="DUF1232"/>
</dbReference>
<keyword evidence="8" id="KW-1185">Reference proteome</keyword>
<evidence type="ECO:0000256" key="3">
    <source>
        <dbReference type="ARBA" id="ARBA00022989"/>
    </source>
</evidence>
<feature type="domain" description="DUF1232" evidence="6">
    <location>
        <begin position="72"/>
        <end position="106"/>
    </location>
</feature>
<reference evidence="7 8" key="1">
    <citation type="submission" date="2020-09" db="EMBL/GenBank/DDBJ databases">
        <title>Photobacterium sp. CAU 1568 isolated from sand of Sido Beach.</title>
        <authorList>
            <person name="Kim W."/>
        </authorList>
    </citation>
    <scope>NUCLEOTIDE SEQUENCE [LARGE SCALE GENOMIC DNA]</scope>
    <source>
        <strain evidence="7 8">CAU 1568</strain>
    </source>
</reference>
<sequence length="139" mass="15872">MNEQEAKEKLESSSRKVTDKDIQRVLEKEQVIEDKVQKSGTLRKYFNVVKSMYGLVKAYWKGEYREIPWFTVAAIVTALLYVFNPLDVLPDVIPFLGLTDDALILAVCLKLVQQDLDDYEAWRAGNASTGTEQPDVKNE</sequence>
<evidence type="ECO:0000313" key="8">
    <source>
        <dbReference type="Proteomes" id="UP000649768"/>
    </source>
</evidence>
<comment type="subcellular location">
    <subcellularLocation>
        <location evidence="1">Endomembrane system</location>
        <topology evidence="1">Multi-pass membrane protein</topology>
    </subcellularLocation>
</comment>
<dbReference type="EMBL" id="JACYTP010000001">
    <property type="protein sequence ID" value="MBD8511238.1"/>
    <property type="molecule type" value="Genomic_DNA"/>
</dbReference>
<evidence type="ECO:0000259" key="6">
    <source>
        <dbReference type="Pfam" id="PF06803"/>
    </source>
</evidence>
<dbReference type="Proteomes" id="UP000649768">
    <property type="component" value="Unassembled WGS sequence"/>
</dbReference>
<feature type="transmembrane region" description="Helical" evidence="5">
    <location>
        <begin position="67"/>
        <end position="86"/>
    </location>
</feature>
<comment type="caution">
    <text evidence="7">The sequence shown here is derived from an EMBL/GenBank/DDBJ whole genome shotgun (WGS) entry which is preliminary data.</text>
</comment>
<evidence type="ECO:0000256" key="4">
    <source>
        <dbReference type="ARBA" id="ARBA00023136"/>
    </source>
</evidence>
<gene>
    <name evidence="7" type="ORF">IFO68_00805</name>
</gene>
<evidence type="ECO:0000256" key="1">
    <source>
        <dbReference type="ARBA" id="ARBA00004127"/>
    </source>
</evidence>
<keyword evidence="3 5" id="KW-1133">Transmembrane helix</keyword>
<evidence type="ECO:0000256" key="5">
    <source>
        <dbReference type="SAM" id="Phobius"/>
    </source>
</evidence>
<name>A0ABR9BGA1_9GAMM</name>
<evidence type="ECO:0000256" key="2">
    <source>
        <dbReference type="ARBA" id="ARBA00022692"/>
    </source>
</evidence>
<proteinExistence type="predicted"/>
<accession>A0ABR9BGA1</accession>
<protein>
    <submittedName>
        <fullName evidence="7">DUF1232 domain-containing protein</fullName>
    </submittedName>
</protein>
<evidence type="ECO:0000313" key="7">
    <source>
        <dbReference type="EMBL" id="MBD8511238.1"/>
    </source>
</evidence>
<organism evidence="7 8">
    <name type="scientific">Photobacterium arenosum</name>
    <dbReference type="NCBI Taxonomy" id="2774143"/>
    <lineage>
        <taxon>Bacteria</taxon>
        <taxon>Pseudomonadati</taxon>
        <taxon>Pseudomonadota</taxon>
        <taxon>Gammaproteobacteria</taxon>
        <taxon>Vibrionales</taxon>
        <taxon>Vibrionaceae</taxon>
        <taxon>Photobacterium</taxon>
    </lineage>
</organism>